<dbReference type="InterPro" id="IPR000172">
    <property type="entry name" value="GMC_OxRdtase_N"/>
</dbReference>
<accession>A0ABP1RMM5</accession>
<comment type="caution">
    <text evidence="6">The sequence shown here is derived from an EMBL/GenBank/DDBJ whole genome shotgun (WGS) entry which is preliminary data.</text>
</comment>
<dbReference type="InterPro" id="IPR036188">
    <property type="entry name" value="FAD/NAD-bd_sf"/>
</dbReference>
<sequence>MATLDPIAALFQPFTIPLKPLGFSSAISVLALLTLNWVVMNEEQDMVASRADIKTHFDFIVVGAGSAGAVVAHRLSEDGRYSVLLLEAGGIPPPFISYPLVSPFNIHLDTDWKYRTVPQNNSCFGLKKQRMKWPRGKLLGGTSNLNWMLYVRGHPMDFNRWAEISQDDQWNYENLLPYFRKMEDYKGNFHKHNKFHGTDGPTCISKHDEAPLVETWLQAGKELGYTTGTDYNAYQQPAQIKLDNVTKRAIGVTYERHEKVNTVFAKKEIILSAGAIGTPQILLLSGIGPRAHLKSMGIKQKVKSPGVGRNLQDHVSIFFGPFVLNDTVSLMLKRNITVEAAIQYRNNKTGLVAYNFVSGGALFSSSQATRLSGKTSWPDSVIILGTPSFSDEDDADSVAHFLGVEKKVFSEYVKPFYGKDAVWVLITVGLPKSHGTIELASKDPFTHPNIDPKYFDKAEDMKVMVEAMKFSVRVFEETKAWQKYDAKFSPGHKLPGCEMHPEKSSEYFECYGKPGDRLAVLNSNLSVKGVEGLRVADASVMPIITNANINAPCIMIGEKVSQLILDQWADHNGGEESSESDEKSATGGKDLLQTIAIELGKFKPIEAIDSLVKSLFK</sequence>
<dbReference type="PANTHER" id="PTHR11552:SF227">
    <property type="entry name" value="GLUCOSE DEHYDROGENASE [FAD, QUINONE]-LIKE PROTEIN"/>
    <property type="match status" value="1"/>
</dbReference>
<dbReference type="SUPFAM" id="SSF51905">
    <property type="entry name" value="FAD/NAD(P)-binding domain"/>
    <property type="match status" value="1"/>
</dbReference>
<dbReference type="Gene3D" id="3.50.50.60">
    <property type="entry name" value="FAD/NAD(P)-binding domain"/>
    <property type="match status" value="2"/>
</dbReference>
<evidence type="ECO:0000256" key="3">
    <source>
        <dbReference type="SAM" id="Phobius"/>
    </source>
</evidence>
<evidence type="ECO:0000259" key="4">
    <source>
        <dbReference type="PROSITE" id="PS00623"/>
    </source>
</evidence>
<evidence type="ECO:0000313" key="7">
    <source>
        <dbReference type="Proteomes" id="UP001642540"/>
    </source>
</evidence>
<keyword evidence="2" id="KW-0285">Flavoprotein</keyword>
<proteinExistence type="inferred from homology"/>
<keyword evidence="2" id="KW-0274">FAD</keyword>
<evidence type="ECO:0000256" key="1">
    <source>
        <dbReference type="ARBA" id="ARBA00010790"/>
    </source>
</evidence>
<dbReference type="PROSITE" id="PS00623">
    <property type="entry name" value="GMC_OXRED_1"/>
    <property type="match status" value="1"/>
</dbReference>
<organism evidence="6 7">
    <name type="scientific">Orchesella dallaii</name>
    <dbReference type="NCBI Taxonomy" id="48710"/>
    <lineage>
        <taxon>Eukaryota</taxon>
        <taxon>Metazoa</taxon>
        <taxon>Ecdysozoa</taxon>
        <taxon>Arthropoda</taxon>
        <taxon>Hexapoda</taxon>
        <taxon>Collembola</taxon>
        <taxon>Entomobryomorpha</taxon>
        <taxon>Entomobryoidea</taxon>
        <taxon>Orchesellidae</taxon>
        <taxon>Orchesellinae</taxon>
        <taxon>Orchesella</taxon>
    </lineage>
</organism>
<dbReference type="PANTHER" id="PTHR11552">
    <property type="entry name" value="GLUCOSE-METHANOL-CHOLINE GMC OXIDOREDUCTASE"/>
    <property type="match status" value="1"/>
</dbReference>
<comment type="similarity">
    <text evidence="1 2">Belongs to the GMC oxidoreductase family.</text>
</comment>
<dbReference type="EMBL" id="CAXLJM020000086">
    <property type="protein sequence ID" value="CAL8131015.1"/>
    <property type="molecule type" value="Genomic_DNA"/>
</dbReference>
<dbReference type="Proteomes" id="UP001642540">
    <property type="component" value="Unassembled WGS sequence"/>
</dbReference>
<dbReference type="Pfam" id="PF05199">
    <property type="entry name" value="GMC_oxred_C"/>
    <property type="match status" value="1"/>
</dbReference>
<gene>
    <name evidence="6" type="ORF">ODALV1_LOCUS23988</name>
</gene>
<dbReference type="PIRSF" id="PIRSF000137">
    <property type="entry name" value="Alcohol_oxidase"/>
    <property type="match status" value="1"/>
</dbReference>
<feature type="domain" description="Glucose-methanol-choline oxidoreductase N-terminal" evidence="4">
    <location>
        <begin position="136"/>
        <end position="159"/>
    </location>
</feature>
<dbReference type="InterPro" id="IPR012132">
    <property type="entry name" value="GMC_OxRdtase"/>
</dbReference>
<evidence type="ECO:0000256" key="2">
    <source>
        <dbReference type="RuleBase" id="RU003968"/>
    </source>
</evidence>
<reference evidence="6 7" key="1">
    <citation type="submission" date="2024-08" db="EMBL/GenBank/DDBJ databases">
        <authorList>
            <person name="Cucini C."/>
            <person name="Frati F."/>
        </authorList>
    </citation>
    <scope>NUCLEOTIDE SEQUENCE [LARGE SCALE GENOMIC DNA]</scope>
</reference>
<protein>
    <recommendedName>
        <fullName evidence="4 5">Glucose-methanol-choline oxidoreductase N-terminal domain-containing protein</fullName>
    </recommendedName>
</protein>
<dbReference type="Pfam" id="PF00732">
    <property type="entry name" value="GMC_oxred_N"/>
    <property type="match status" value="2"/>
</dbReference>
<feature type="transmembrane region" description="Helical" evidence="3">
    <location>
        <begin position="20"/>
        <end position="40"/>
    </location>
</feature>
<dbReference type="SUPFAM" id="SSF54373">
    <property type="entry name" value="FAD-linked reductases, C-terminal domain"/>
    <property type="match status" value="1"/>
</dbReference>
<dbReference type="InterPro" id="IPR007867">
    <property type="entry name" value="GMC_OxRtase_C"/>
</dbReference>
<name>A0ABP1RMM5_9HEXA</name>
<keyword evidence="3" id="KW-0812">Transmembrane</keyword>
<dbReference type="Gene3D" id="3.30.560.10">
    <property type="entry name" value="Glucose Oxidase, domain 3"/>
    <property type="match status" value="2"/>
</dbReference>
<dbReference type="PROSITE" id="PS00624">
    <property type="entry name" value="GMC_OXRED_2"/>
    <property type="match status" value="1"/>
</dbReference>
<keyword evidence="7" id="KW-1185">Reference proteome</keyword>
<evidence type="ECO:0000259" key="5">
    <source>
        <dbReference type="PROSITE" id="PS00624"/>
    </source>
</evidence>
<feature type="domain" description="Glucose-methanol-choline oxidoreductase N-terminal" evidence="5">
    <location>
        <begin position="274"/>
        <end position="288"/>
    </location>
</feature>
<keyword evidence="3" id="KW-1133">Transmembrane helix</keyword>
<keyword evidence="3" id="KW-0472">Membrane</keyword>
<evidence type="ECO:0000313" key="6">
    <source>
        <dbReference type="EMBL" id="CAL8131015.1"/>
    </source>
</evidence>